<reference evidence="1 2" key="1">
    <citation type="submission" date="2015-03" db="EMBL/GenBank/DDBJ databases">
        <title>Complete genome sequence of Muricauda lutaonensis CC-HSB-11T, isolated from a coastal hot spring.</title>
        <authorList>
            <person name="Kim K.M."/>
        </authorList>
    </citation>
    <scope>NUCLEOTIDE SEQUENCE [LARGE SCALE GENOMIC DNA]</scope>
    <source>
        <strain evidence="1 2">CC-HSB-11</strain>
    </source>
</reference>
<dbReference type="KEGG" id="mlt:VC82_931"/>
<dbReference type="Pfam" id="PF13618">
    <property type="entry name" value="Gluconate_2-dh3"/>
    <property type="match status" value="1"/>
</dbReference>
<dbReference type="AlphaFoldDB" id="A0A0D5YRV5"/>
<gene>
    <name evidence="1" type="ORF">VC82_931</name>
</gene>
<dbReference type="PATRIC" id="fig|516051.4.peg.966"/>
<evidence type="ECO:0000313" key="2">
    <source>
        <dbReference type="Proteomes" id="UP000032726"/>
    </source>
</evidence>
<proteinExistence type="predicted"/>
<dbReference type="OrthoDB" id="129242at2"/>
<sequence>MDRRKSLKSILLGSVATGLVAHGCKPKEEAAKEAGAKTYDPVAWRTPYENEIIQEIKEDEDFFNEHQRETMTVLCDLILPPSEQFKGASDADVVSFIAFMAKDSESEAMQTDLKGGLMWLDHKCNTENGVAFKSATEAQQKAILDQIAYYDPEVPESKRPFEVNFFSMVRNLTMTGFYTTKIGIEELGYKGNMPNVWNGVPDDVLEQHGVSYDPEWIAKCVDQSKRNVVAEWDDEGNLIT</sequence>
<name>A0A0D5YRV5_9FLAO</name>
<dbReference type="RefSeq" id="WP_045801329.1">
    <property type="nucleotide sequence ID" value="NZ_CP011071.1"/>
</dbReference>
<evidence type="ECO:0000313" key="1">
    <source>
        <dbReference type="EMBL" id="AKA34581.1"/>
    </source>
</evidence>
<organism evidence="1 2">
    <name type="scientific">Flagellimonas lutaonensis</name>
    <dbReference type="NCBI Taxonomy" id="516051"/>
    <lineage>
        <taxon>Bacteria</taxon>
        <taxon>Pseudomonadati</taxon>
        <taxon>Bacteroidota</taxon>
        <taxon>Flavobacteriia</taxon>
        <taxon>Flavobacteriales</taxon>
        <taxon>Flavobacteriaceae</taxon>
        <taxon>Flagellimonas</taxon>
    </lineage>
</organism>
<keyword evidence="2" id="KW-1185">Reference proteome</keyword>
<dbReference type="InterPro" id="IPR027056">
    <property type="entry name" value="Gluconate_2DH_su3"/>
</dbReference>
<dbReference type="STRING" id="516051.VC82_931"/>
<dbReference type="EMBL" id="CP011071">
    <property type="protein sequence ID" value="AKA34581.1"/>
    <property type="molecule type" value="Genomic_DNA"/>
</dbReference>
<protein>
    <submittedName>
        <fullName evidence="1">Tat (Twin-arginine translocation) pathway signal sequence domain-containing protein</fullName>
    </submittedName>
</protein>
<dbReference type="HOGENOM" id="CLU_092798_0_0_10"/>
<dbReference type="Proteomes" id="UP000032726">
    <property type="component" value="Chromosome"/>
</dbReference>
<accession>A0A0D5YRV5</accession>